<evidence type="ECO:0000313" key="3">
    <source>
        <dbReference type="EMBL" id="GMG88488.1"/>
    </source>
</evidence>
<dbReference type="InterPro" id="IPR002197">
    <property type="entry name" value="HTH_Fis"/>
</dbReference>
<evidence type="ECO:0000259" key="2">
    <source>
        <dbReference type="Pfam" id="PF02954"/>
    </source>
</evidence>
<gene>
    <name evidence="3" type="ORF">MNKW57_28090</name>
</gene>
<comment type="caution">
    <text evidence="3">The sequence shown here is derived from an EMBL/GenBank/DDBJ whole genome shotgun (WGS) entry which is preliminary data.</text>
</comment>
<dbReference type="InterPro" id="IPR009057">
    <property type="entry name" value="Homeodomain-like_sf"/>
</dbReference>
<dbReference type="SUPFAM" id="SSF46689">
    <property type="entry name" value="Homeodomain-like"/>
    <property type="match status" value="1"/>
</dbReference>
<organism evidence="3 4">
    <name type="scientific">Biformimicrobium ophioploci</name>
    <dbReference type="NCBI Taxonomy" id="3036711"/>
    <lineage>
        <taxon>Bacteria</taxon>
        <taxon>Pseudomonadati</taxon>
        <taxon>Pseudomonadota</taxon>
        <taxon>Gammaproteobacteria</taxon>
        <taxon>Cellvibrionales</taxon>
        <taxon>Microbulbiferaceae</taxon>
        <taxon>Biformimicrobium</taxon>
    </lineage>
</organism>
<protein>
    <recommendedName>
        <fullName evidence="2">DNA binding HTH domain-containing protein</fullName>
    </recommendedName>
</protein>
<dbReference type="Gene3D" id="1.10.10.60">
    <property type="entry name" value="Homeodomain-like"/>
    <property type="match status" value="1"/>
</dbReference>
<proteinExistence type="predicted"/>
<evidence type="ECO:0000256" key="1">
    <source>
        <dbReference type="SAM" id="MobiDB-lite"/>
    </source>
</evidence>
<feature type="region of interest" description="Disordered" evidence="1">
    <location>
        <begin position="98"/>
        <end position="117"/>
    </location>
</feature>
<feature type="domain" description="DNA binding HTH" evidence="2">
    <location>
        <begin position="58"/>
        <end position="96"/>
    </location>
</feature>
<dbReference type="Proteomes" id="UP001224392">
    <property type="component" value="Unassembled WGS sequence"/>
</dbReference>
<accession>A0ABQ6M2D4</accession>
<evidence type="ECO:0000313" key="4">
    <source>
        <dbReference type="Proteomes" id="UP001224392"/>
    </source>
</evidence>
<name>A0ABQ6M2D4_9GAMM</name>
<dbReference type="EMBL" id="BSYJ01000006">
    <property type="protein sequence ID" value="GMG88488.1"/>
    <property type="molecule type" value="Genomic_DNA"/>
</dbReference>
<feature type="region of interest" description="Disordered" evidence="1">
    <location>
        <begin position="23"/>
        <end position="43"/>
    </location>
</feature>
<sequence length="117" mass="12944">MQIAPGGWLDVMEGRQIQGEASALAASGDSVEQEAKASKSYRINGRRRDDRQIMSWALVERQTVEHAIALCDGNVCRAAKLLCVSPSTLYRKLERWMQDEQRTEGAPAEGEAPARRG</sequence>
<reference evidence="3 4" key="1">
    <citation type="submission" date="2023-04" db="EMBL/GenBank/DDBJ databases">
        <title>Marinobulbifer ophiurae gen. nov., sp. Nov., isolate from tissue of brittle star Ophioplocus japonicus.</title>
        <authorList>
            <person name="Kawano K."/>
            <person name="Sawayama S."/>
            <person name="Nakagawa S."/>
        </authorList>
    </citation>
    <scope>NUCLEOTIDE SEQUENCE [LARGE SCALE GENOMIC DNA]</scope>
    <source>
        <strain evidence="3 4">NKW57</strain>
    </source>
</reference>
<keyword evidence="4" id="KW-1185">Reference proteome</keyword>
<dbReference type="Pfam" id="PF02954">
    <property type="entry name" value="HTH_8"/>
    <property type="match status" value="1"/>
</dbReference>